<protein>
    <submittedName>
        <fullName evidence="1">6604_t:CDS:1</fullName>
    </submittedName>
</protein>
<comment type="caution">
    <text evidence="1">The sequence shown here is derived from an EMBL/GenBank/DDBJ whole genome shotgun (WGS) entry which is preliminary data.</text>
</comment>
<organism evidence="1 2">
    <name type="scientific">Ambispora gerdemannii</name>
    <dbReference type="NCBI Taxonomy" id="144530"/>
    <lineage>
        <taxon>Eukaryota</taxon>
        <taxon>Fungi</taxon>
        <taxon>Fungi incertae sedis</taxon>
        <taxon>Mucoromycota</taxon>
        <taxon>Glomeromycotina</taxon>
        <taxon>Glomeromycetes</taxon>
        <taxon>Archaeosporales</taxon>
        <taxon>Ambisporaceae</taxon>
        <taxon>Ambispora</taxon>
    </lineage>
</organism>
<evidence type="ECO:0000313" key="2">
    <source>
        <dbReference type="Proteomes" id="UP000789831"/>
    </source>
</evidence>
<accession>A0A9N9G1C9</accession>
<feature type="non-terminal residue" evidence="1">
    <location>
        <position position="1"/>
    </location>
</feature>
<dbReference type="EMBL" id="CAJVPL010001420">
    <property type="protein sequence ID" value="CAG8570392.1"/>
    <property type="molecule type" value="Genomic_DNA"/>
</dbReference>
<proteinExistence type="predicted"/>
<name>A0A9N9G1C9_9GLOM</name>
<gene>
    <name evidence="1" type="ORF">AGERDE_LOCUS7609</name>
</gene>
<dbReference type="AlphaFoldDB" id="A0A9N9G1C9"/>
<reference evidence="1" key="1">
    <citation type="submission" date="2021-06" db="EMBL/GenBank/DDBJ databases">
        <authorList>
            <person name="Kallberg Y."/>
            <person name="Tangrot J."/>
            <person name="Rosling A."/>
        </authorList>
    </citation>
    <scope>NUCLEOTIDE SEQUENCE</scope>
    <source>
        <strain evidence="1">MT106</strain>
    </source>
</reference>
<keyword evidence="2" id="KW-1185">Reference proteome</keyword>
<evidence type="ECO:0000313" key="1">
    <source>
        <dbReference type="EMBL" id="CAG8570392.1"/>
    </source>
</evidence>
<dbReference type="Proteomes" id="UP000789831">
    <property type="component" value="Unassembled WGS sequence"/>
</dbReference>
<sequence>AINHHAAVASAIEPEGKEECQAMTKRIETTIKQTCAHKSIKKVSSDVICAKTEI</sequence>